<gene>
    <name evidence="1" type="ORF">BDP27DRAFT_1332509</name>
</gene>
<accession>A0A9P5U2W8</accession>
<name>A0A9P5U2W8_9AGAR</name>
<comment type="caution">
    <text evidence="1">The sequence shown here is derived from an EMBL/GenBank/DDBJ whole genome shotgun (WGS) entry which is preliminary data.</text>
</comment>
<dbReference type="Proteomes" id="UP000772434">
    <property type="component" value="Unassembled WGS sequence"/>
</dbReference>
<evidence type="ECO:0000313" key="1">
    <source>
        <dbReference type="EMBL" id="KAF9065100.1"/>
    </source>
</evidence>
<proteinExistence type="predicted"/>
<evidence type="ECO:0000313" key="2">
    <source>
        <dbReference type="Proteomes" id="UP000772434"/>
    </source>
</evidence>
<dbReference type="EMBL" id="JADNRY010000109">
    <property type="protein sequence ID" value="KAF9065100.1"/>
    <property type="molecule type" value="Genomic_DNA"/>
</dbReference>
<protein>
    <submittedName>
        <fullName evidence="1">Uncharacterized protein</fullName>
    </submittedName>
</protein>
<dbReference type="AlphaFoldDB" id="A0A9P5U2W8"/>
<keyword evidence="2" id="KW-1185">Reference proteome</keyword>
<sequence length="60" mass="7296">MVLRRKRCTMHYELLFVSKLSFIQRRRPHLQFSYHLCPTQTVFLVLQCLRQPFLELSQAS</sequence>
<reference evidence="1" key="1">
    <citation type="submission" date="2020-11" db="EMBL/GenBank/DDBJ databases">
        <authorList>
            <consortium name="DOE Joint Genome Institute"/>
            <person name="Ahrendt S."/>
            <person name="Riley R."/>
            <person name="Andreopoulos W."/>
            <person name="Labutti K."/>
            <person name="Pangilinan J."/>
            <person name="Ruiz-Duenas F.J."/>
            <person name="Barrasa J.M."/>
            <person name="Sanchez-Garcia M."/>
            <person name="Camarero S."/>
            <person name="Miyauchi S."/>
            <person name="Serrano A."/>
            <person name="Linde D."/>
            <person name="Babiker R."/>
            <person name="Drula E."/>
            <person name="Ayuso-Fernandez I."/>
            <person name="Pacheco R."/>
            <person name="Padilla G."/>
            <person name="Ferreira P."/>
            <person name="Barriuso J."/>
            <person name="Kellner H."/>
            <person name="Castanera R."/>
            <person name="Alfaro M."/>
            <person name="Ramirez L."/>
            <person name="Pisabarro A.G."/>
            <person name="Kuo A."/>
            <person name="Tritt A."/>
            <person name="Lipzen A."/>
            <person name="He G."/>
            <person name="Yan M."/>
            <person name="Ng V."/>
            <person name="Cullen D."/>
            <person name="Martin F."/>
            <person name="Rosso M.-N."/>
            <person name="Henrissat B."/>
            <person name="Hibbett D."/>
            <person name="Martinez A.T."/>
            <person name="Grigoriev I.V."/>
        </authorList>
    </citation>
    <scope>NUCLEOTIDE SEQUENCE</scope>
    <source>
        <strain evidence="1">AH 40177</strain>
    </source>
</reference>
<organism evidence="1 2">
    <name type="scientific">Rhodocollybia butyracea</name>
    <dbReference type="NCBI Taxonomy" id="206335"/>
    <lineage>
        <taxon>Eukaryota</taxon>
        <taxon>Fungi</taxon>
        <taxon>Dikarya</taxon>
        <taxon>Basidiomycota</taxon>
        <taxon>Agaricomycotina</taxon>
        <taxon>Agaricomycetes</taxon>
        <taxon>Agaricomycetidae</taxon>
        <taxon>Agaricales</taxon>
        <taxon>Marasmiineae</taxon>
        <taxon>Omphalotaceae</taxon>
        <taxon>Rhodocollybia</taxon>
    </lineage>
</organism>